<dbReference type="OrthoDB" id="191037at2759"/>
<sequence>LTIKFADNTSETVVLKRIRESGLEKSRELGLAREALFYSQFKSHPTVKHILPTVLHAWGDLISGHKEIIMEDLTKGIQCGYFFGPGSPLNWDKDLVAATRGLTAALPPVFVAKLAARAAAHLHAAFWKDTNLKGDWIRGISWIPGRSASSGYVASTASTGTDSRGEDLWEVYQRQCREDWESLDFSTISWDPQLRACIDASIQRAKPDSGGFEVFRRWMSKDAPWSLVHGDFHPANCMLVETDKADKVDQDADLDALGRSERFQLLLLDWENVGIGSGPQEIGQFLISHMDPTLRTKVEKEVVEVYYKCLVSANPRIAEDMTFEQCWREYIIGGAGKWVWFMPLLAKSCPPKMTQYFHDQLQSFLKTHGLTPETMPMPRT</sequence>
<name>A0A9P1CIC6_9DINO</name>
<proteinExistence type="predicted"/>
<dbReference type="SUPFAM" id="SSF56112">
    <property type="entry name" value="Protein kinase-like (PK-like)"/>
    <property type="match status" value="1"/>
</dbReference>
<keyword evidence="3" id="KW-1185">Reference proteome</keyword>
<organism evidence="1">
    <name type="scientific">Cladocopium goreaui</name>
    <dbReference type="NCBI Taxonomy" id="2562237"/>
    <lineage>
        <taxon>Eukaryota</taxon>
        <taxon>Sar</taxon>
        <taxon>Alveolata</taxon>
        <taxon>Dinophyceae</taxon>
        <taxon>Suessiales</taxon>
        <taxon>Symbiodiniaceae</taxon>
        <taxon>Cladocopium</taxon>
    </lineage>
</organism>
<dbReference type="AlphaFoldDB" id="A0A9P1CIC6"/>
<reference evidence="1" key="1">
    <citation type="submission" date="2022-10" db="EMBL/GenBank/DDBJ databases">
        <authorList>
            <person name="Chen Y."/>
            <person name="Dougan E. K."/>
            <person name="Chan C."/>
            <person name="Rhodes N."/>
            <person name="Thang M."/>
        </authorList>
    </citation>
    <scope>NUCLEOTIDE SEQUENCE</scope>
</reference>
<dbReference type="InterPro" id="IPR011009">
    <property type="entry name" value="Kinase-like_dom_sf"/>
</dbReference>
<dbReference type="EMBL" id="CAMXCT010001672">
    <property type="protein sequence ID" value="CAI3992130.1"/>
    <property type="molecule type" value="Genomic_DNA"/>
</dbReference>
<evidence type="ECO:0000313" key="2">
    <source>
        <dbReference type="EMBL" id="CAL1145505.1"/>
    </source>
</evidence>
<gene>
    <name evidence="1" type="ORF">C1SCF055_LOCUS18983</name>
</gene>
<comment type="caution">
    <text evidence="1">The sequence shown here is derived from an EMBL/GenBank/DDBJ whole genome shotgun (WGS) entry which is preliminary data.</text>
</comment>
<evidence type="ECO:0000313" key="3">
    <source>
        <dbReference type="Proteomes" id="UP001152797"/>
    </source>
</evidence>
<dbReference type="EMBL" id="CAMXCT030001672">
    <property type="protein sequence ID" value="CAL4779442.1"/>
    <property type="molecule type" value="Genomic_DNA"/>
</dbReference>
<protein>
    <recommendedName>
        <fullName evidence="4">Aminoglycoside phosphotransferase domain-containing protein</fullName>
    </recommendedName>
</protein>
<evidence type="ECO:0008006" key="4">
    <source>
        <dbReference type="Google" id="ProtNLM"/>
    </source>
</evidence>
<dbReference type="EMBL" id="CAMXCT020001672">
    <property type="protein sequence ID" value="CAL1145505.1"/>
    <property type="molecule type" value="Genomic_DNA"/>
</dbReference>
<evidence type="ECO:0000313" key="1">
    <source>
        <dbReference type="EMBL" id="CAI3992130.1"/>
    </source>
</evidence>
<feature type="non-terminal residue" evidence="1">
    <location>
        <position position="1"/>
    </location>
</feature>
<accession>A0A9P1CIC6</accession>
<dbReference type="Proteomes" id="UP001152797">
    <property type="component" value="Unassembled WGS sequence"/>
</dbReference>
<reference evidence="2" key="2">
    <citation type="submission" date="2024-04" db="EMBL/GenBank/DDBJ databases">
        <authorList>
            <person name="Chen Y."/>
            <person name="Shah S."/>
            <person name="Dougan E. K."/>
            <person name="Thang M."/>
            <person name="Chan C."/>
        </authorList>
    </citation>
    <scope>NUCLEOTIDE SEQUENCE [LARGE SCALE GENOMIC DNA]</scope>
</reference>
<dbReference type="Gene3D" id="3.90.1200.10">
    <property type="match status" value="1"/>
</dbReference>